<accession>A0A9J7ANI8</accession>
<dbReference type="GO" id="GO:0032259">
    <property type="term" value="P:methylation"/>
    <property type="evidence" value="ECO:0007669"/>
    <property type="project" value="UniProtKB-KW"/>
</dbReference>
<dbReference type="GO" id="GO:0008168">
    <property type="term" value="F:methyltransferase activity"/>
    <property type="evidence" value="ECO:0007669"/>
    <property type="project" value="UniProtKB-KW"/>
</dbReference>
<protein>
    <submittedName>
        <fullName evidence="1">Class I SAM-dependent methyltransferase</fullName>
    </submittedName>
</protein>
<dbReference type="AlphaFoldDB" id="A0A9J7ANI8"/>
<dbReference type="RefSeq" id="WP_257767736.1">
    <property type="nucleotide sequence ID" value="NZ_CP102480.1"/>
</dbReference>
<keyword evidence="1" id="KW-0489">Methyltransferase</keyword>
<evidence type="ECO:0000313" key="1">
    <source>
        <dbReference type="EMBL" id="UUX49203.1"/>
    </source>
</evidence>
<dbReference type="KEGG" id="naci:NUH88_17575"/>
<dbReference type="Gene3D" id="3.40.50.150">
    <property type="entry name" value="Vaccinia Virus protein VP39"/>
    <property type="match status" value="1"/>
</dbReference>
<dbReference type="EMBL" id="CP102480">
    <property type="protein sequence ID" value="UUX49203.1"/>
    <property type="molecule type" value="Genomic_DNA"/>
</dbReference>
<evidence type="ECO:0000313" key="2">
    <source>
        <dbReference type="Proteomes" id="UP001060336"/>
    </source>
</evidence>
<dbReference type="InterPro" id="IPR029063">
    <property type="entry name" value="SAM-dependent_MTases_sf"/>
</dbReference>
<dbReference type="Proteomes" id="UP001060336">
    <property type="component" value="Chromosome"/>
</dbReference>
<name>A0A9J7ANI8_9PROT</name>
<reference evidence="1" key="1">
    <citation type="submission" date="2022-08" db="EMBL/GenBank/DDBJ databases">
        <title>Nisaea acidiphila sp. nov., isolated from a marine algal debris and emended description of the genus Nisaea Urios et al. 2008.</title>
        <authorList>
            <person name="Kwon K."/>
        </authorList>
    </citation>
    <scope>NUCLEOTIDE SEQUENCE</scope>
    <source>
        <strain evidence="1">MEBiC11861</strain>
    </source>
</reference>
<organism evidence="1 2">
    <name type="scientific">Nisaea acidiphila</name>
    <dbReference type="NCBI Taxonomy" id="1862145"/>
    <lineage>
        <taxon>Bacteria</taxon>
        <taxon>Pseudomonadati</taxon>
        <taxon>Pseudomonadota</taxon>
        <taxon>Alphaproteobacteria</taxon>
        <taxon>Rhodospirillales</taxon>
        <taxon>Thalassobaculaceae</taxon>
        <taxon>Nisaea</taxon>
    </lineage>
</organism>
<gene>
    <name evidence="1" type="ORF">NUH88_17575</name>
</gene>
<sequence length="266" mass="28573">MSGGFSAEWLAARAVWDRAARSPEVEGALVRWAETRPATLRILDLGAGSGNNQRHLAPLLEMPCEWLLADSDTALLERAVAEASLKADDRITVRDIDLATGDLSVLLGGADLVTASALFDLVSRDWLDRFLDALAERRAAFLSVLTYDGRIDIEGDHEEAENLEALVNDHQHGDKGFGPALGPEAHPALVEGLEQRGYRVEQGESDWSLTAGDPGARELVEGWVAAAGEIAPLDREEIAAWGAALLARPGIGIYVGHRDLFAVPPS</sequence>
<keyword evidence="1" id="KW-0808">Transferase</keyword>
<dbReference type="SUPFAM" id="SSF53335">
    <property type="entry name" value="S-adenosyl-L-methionine-dependent methyltransferases"/>
    <property type="match status" value="1"/>
</dbReference>
<keyword evidence="2" id="KW-1185">Reference proteome</keyword>
<proteinExistence type="predicted"/>